<dbReference type="InterPro" id="IPR000905">
    <property type="entry name" value="Gcp-like_dom"/>
</dbReference>
<feature type="binding site" evidence="8">
    <location>
        <position position="298"/>
    </location>
    <ligand>
        <name>Fe cation</name>
        <dbReference type="ChEBI" id="CHEBI:24875"/>
    </ligand>
</feature>
<dbReference type="PANTHER" id="PTHR11735">
    <property type="entry name" value="TRNA N6-ADENOSINE THREONYLCARBAMOYLTRANSFERASE"/>
    <property type="match status" value="1"/>
</dbReference>
<feature type="binding site" evidence="8">
    <location>
        <begin position="133"/>
        <end position="137"/>
    </location>
    <ligand>
        <name>substrate</name>
    </ligand>
</feature>
<evidence type="ECO:0000256" key="6">
    <source>
        <dbReference type="ARBA" id="ARBA00023315"/>
    </source>
</evidence>
<dbReference type="FunCoup" id="A0A146G7V5">
    <property type="interactions" value="538"/>
</dbReference>
<dbReference type="PRINTS" id="PR00789">
    <property type="entry name" value="OSIALOPTASE"/>
</dbReference>
<keyword evidence="6 8" id="KW-0012">Acyltransferase</keyword>
<dbReference type="GO" id="GO:0002949">
    <property type="term" value="P:tRNA threonylcarbamoyladenosine modification"/>
    <property type="evidence" value="ECO:0007669"/>
    <property type="project" value="UniProtKB-UniRule"/>
</dbReference>
<gene>
    <name evidence="8" type="primary">tsaD</name>
    <name evidence="10" type="ORF">TSACC_21398</name>
</gene>
<protein>
    <recommendedName>
        <fullName evidence="8">tRNA N6-adenosine threonylcarbamoyltransferase</fullName>
        <ecNumber evidence="8">2.3.1.234</ecNumber>
    </recommendedName>
    <alternativeName>
        <fullName evidence="8">N6-L-threonylcarbamoyladenine synthase</fullName>
        <shortName evidence="8">t(6)A synthase</shortName>
    </alternativeName>
    <alternativeName>
        <fullName evidence="8">t(6)A37 threonylcarbamoyladenosine biosynthesis protein TsaD</fullName>
    </alternativeName>
    <alternativeName>
        <fullName evidence="8">tRNA threonylcarbamoyladenosine biosynthesis protein TsaD</fullName>
    </alternativeName>
</protein>
<feature type="binding site" evidence="8">
    <location>
        <position position="183"/>
    </location>
    <ligand>
        <name>substrate</name>
    </ligand>
</feature>
<evidence type="ECO:0000256" key="1">
    <source>
        <dbReference type="ARBA" id="ARBA00022490"/>
    </source>
</evidence>
<dbReference type="InterPro" id="IPR043129">
    <property type="entry name" value="ATPase_NBD"/>
</dbReference>
<accession>A0A146G7V5</accession>
<sequence>MIVLAIETSCDETAVAILRDHGDVLSHEIASQADIHAAYGGVVPEVASRNHLSLLPSLVEKARAEAGLRLDQIDAFAATNGPGLAAALLVGVSAAKGLALGVNKPFLAVNHIEGHMLSPFFGLSEIPPHVGLVVSGGHTMLLDVAGYGDYRLLGRTLDDAAGEAFDKVAKLLGLPYPGGVQIDLLARKGNPDRFEFPRSMLGSGDFAFSFSGLKTSVRYFLDRGFEPADLPDICASFQEAVIDVLVHKALAAVRRQGRSLLAVSGGVSSNSRLQAKLDLACSSAGIAWRMAPPALRTDNALMIAYAASHRQGGNSDLAADILPNFDYARLAAA</sequence>
<reference evidence="11" key="1">
    <citation type="journal article" date="2017" name="Genome Announc.">
        <title>Draft Genome Sequence of Terrimicrobium sacchariphilum NM-5T, a Facultative Anaerobic Soil Bacterium of the Class Spartobacteria.</title>
        <authorList>
            <person name="Qiu Y.L."/>
            <person name="Tourlousse D.M."/>
            <person name="Matsuura N."/>
            <person name="Ohashi A."/>
            <person name="Sekiguchi Y."/>
        </authorList>
    </citation>
    <scope>NUCLEOTIDE SEQUENCE [LARGE SCALE GENOMIC DNA]</scope>
    <source>
        <strain evidence="11">NM-5</strain>
    </source>
</reference>
<comment type="similarity">
    <text evidence="8">Belongs to the KAE1 / TsaD family.</text>
</comment>
<dbReference type="GO" id="GO:0005506">
    <property type="term" value="F:iron ion binding"/>
    <property type="evidence" value="ECO:0007669"/>
    <property type="project" value="UniProtKB-UniRule"/>
</dbReference>
<dbReference type="FunFam" id="3.30.420.40:FF:000040">
    <property type="entry name" value="tRNA N6-adenosine threonylcarbamoyltransferase"/>
    <property type="match status" value="1"/>
</dbReference>
<dbReference type="PANTHER" id="PTHR11735:SF6">
    <property type="entry name" value="TRNA N6-ADENOSINE THREONYLCARBAMOYLTRANSFERASE, MITOCHONDRIAL"/>
    <property type="match status" value="1"/>
</dbReference>
<feature type="binding site" evidence="8">
    <location>
        <position position="111"/>
    </location>
    <ligand>
        <name>Fe cation</name>
        <dbReference type="ChEBI" id="CHEBI:24875"/>
    </ligand>
</feature>
<dbReference type="InterPro" id="IPR017861">
    <property type="entry name" value="KAE1/TsaD"/>
</dbReference>
<comment type="function">
    <text evidence="8">Required for the formation of a threonylcarbamoyl group on adenosine at position 37 (t(6)A37) in tRNAs that read codons beginning with adenine. Is involved in the transfer of the threonylcarbamoyl moiety of threonylcarbamoyl-AMP (TC-AMP) to the N6 group of A37, together with TsaE and TsaB. TsaD likely plays a direct catalytic role in this reaction.</text>
</comment>
<name>A0A146G7V5_TERSA</name>
<dbReference type="GO" id="GO:0061711">
    <property type="term" value="F:tRNA N(6)-L-threonylcarbamoyladenine synthase activity"/>
    <property type="evidence" value="ECO:0007669"/>
    <property type="project" value="UniProtKB-EC"/>
</dbReference>
<evidence type="ECO:0000313" key="11">
    <source>
        <dbReference type="Proteomes" id="UP000076023"/>
    </source>
</evidence>
<keyword evidence="11" id="KW-1185">Reference proteome</keyword>
<dbReference type="NCBIfam" id="TIGR00329">
    <property type="entry name" value="gcp_kae1"/>
    <property type="match status" value="1"/>
</dbReference>
<dbReference type="InParanoid" id="A0A146G7V5"/>
<evidence type="ECO:0000256" key="5">
    <source>
        <dbReference type="ARBA" id="ARBA00023004"/>
    </source>
</evidence>
<feature type="binding site" evidence="8">
    <location>
        <position position="179"/>
    </location>
    <ligand>
        <name>substrate</name>
    </ligand>
</feature>
<comment type="cofactor">
    <cofactor evidence="8">
        <name>Fe(2+)</name>
        <dbReference type="ChEBI" id="CHEBI:29033"/>
    </cofactor>
    <text evidence="8">Binds 1 Fe(2+) ion per subunit.</text>
</comment>
<keyword evidence="2 8" id="KW-0808">Transferase</keyword>
<dbReference type="CDD" id="cd24133">
    <property type="entry name" value="ASKHA_NBD_TsaD_bac"/>
    <property type="match status" value="1"/>
</dbReference>
<evidence type="ECO:0000256" key="3">
    <source>
        <dbReference type="ARBA" id="ARBA00022694"/>
    </source>
</evidence>
<proteinExistence type="inferred from homology"/>
<dbReference type="GO" id="GO:0005737">
    <property type="term" value="C:cytoplasm"/>
    <property type="evidence" value="ECO:0007669"/>
    <property type="project" value="UniProtKB-SubCell"/>
</dbReference>
<evidence type="ECO:0000313" key="10">
    <source>
        <dbReference type="EMBL" id="GAT32994.1"/>
    </source>
</evidence>
<feature type="binding site" evidence="8">
    <location>
        <position position="115"/>
    </location>
    <ligand>
        <name>Fe cation</name>
        <dbReference type="ChEBI" id="CHEBI:24875"/>
    </ligand>
</feature>
<evidence type="ECO:0000256" key="2">
    <source>
        <dbReference type="ARBA" id="ARBA00022679"/>
    </source>
</evidence>
<dbReference type="AlphaFoldDB" id="A0A146G7V5"/>
<comment type="subcellular location">
    <subcellularLocation>
        <location evidence="8">Cytoplasm</location>
    </subcellularLocation>
</comment>
<feature type="binding site" evidence="8">
    <location>
        <position position="270"/>
    </location>
    <ligand>
        <name>substrate</name>
    </ligand>
</feature>
<keyword evidence="1 8" id="KW-0963">Cytoplasm</keyword>
<dbReference type="EMBL" id="BDCO01000002">
    <property type="protein sequence ID" value="GAT32994.1"/>
    <property type="molecule type" value="Genomic_DNA"/>
</dbReference>
<evidence type="ECO:0000259" key="9">
    <source>
        <dbReference type="Pfam" id="PF00814"/>
    </source>
</evidence>
<dbReference type="Pfam" id="PF00814">
    <property type="entry name" value="TsaD"/>
    <property type="match status" value="1"/>
</dbReference>
<organism evidence="10 11">
    <name type="scientific">Terrimicrobium sacchariphilum</name>
    <dbReference type="NCBI Taxonomy" id="690879"/>
    <lineage>
        <taxon>Bacteria</taxon>
        <taxon>Pseudomonadati</taxon>
        <taxon>Verrucomicrobiota</taxon>
        <taxon>Terrimicrobiia</taxon>
        <taxon>Terrimicrobiales</taxon>
        <taxon>Terrimicrobiaceae</taxon>
        <taxon>Terrimicrobium</taxon>
    </lineage>
</organism>
<evidence type="ECO:0000256" key="4">
    <source>
        <dbReference type="ARBA" id="ARBA00022723"/>
    </source>
</evidence>
<evidence type="ECO:0000256" key="7">
    <source>
        <dbReference type="ARBA" id="ARBA00048117"/>
    </source>
</evidence>
<evidence type="ECO:0000256" key="8">
    <source>
        <dbReference type="HAMAP-Rule" id="MF_01445"/>
    </source>
</evidence>
<dbReference type="InterPro" id="IPR022450">
    <property type="entry name" value="TsaD"/>
</dbReference>
<feature type="binding site" evidence="8">
    <location>
        <position position="166"/>
    </location>
    <ligand>
        <name>substrate</name>
    </ligand>
</feature>
<keyword evidence="4 8" id="KW-0479">Metal-binding</keyword>
<dbReference type="STRING" id="690879.TSACC_21398"/>
<comment type="catalytic activity">
    <reaction evidence="7 8">
        <text>L-threonylcarbamoyladenylate + adenosine(37) in tRNA = N(6)-L-threonylcarbamoyladenosine(37) in tRNA + AMP + H(+)</text>
        <dbReference type="Rhea" id="RHEA:37059"/>
        <dbReference type="Rhea" id="RHEA-COMP:10162"/>
        <dbReference type="Rhea" id="RHEA-COMP:10163"/>
        <dbReference type="ChEBI" id="CHEBI:15378"/>
        <dbReference type="ChEBI" id="CHEBI:73682"/>
        <dbReference type="ChEBI" id="CHEBI:74411"/>
        <dbReference type="ChEBI" id="CHEBI:74418"/>
        <dbReference type="ChEBI" id="CHEBI:456215"/>
        <dbReference type="EC" id="2.3.1.234"/>
    </reaction>
</comment>
<dbReference type="SUPFAM" id="SSF53067">
    <property type="entry name" value="Actin-like ATPase domain"/>
    <property type="match status" value="2"/>
</dbReference>
<dbReference type="RefSeq" id="WP_084400295.1">
    <property type="nucleotide sequence ID" value="NZ_BDCO01000002.1"/>
</dbReference>
<keyword evidence="5 8" id="KW-0408">Iron</keyword>
<dbReference type="HAMAP" id="MF_01445">
    <property type="entry name" value="TsaD"/>
    <property type="match status" value="1"/>
</dbReference>
<dbReference type="Gene3D" id="3.30.420.40">
    <property type="match status" value="2"/>
</dbReference>
<feature type="domain" description="Gcp-like" evidence="9">
    <location>
        <begin position="24"/>
        <end position="305"/>
    </location>
</feature>
<dbReference type="NCBIfam" id="TIGR03723">
    <property type="entry name" value="T6A_TsaD_YgjD"/>
    <property type="match status" value="1"/>
</dbReference>
<comment type="caution">
    <text evidence="10">The sequence shown here is derived from an EMBL/GenBank/DDBJ whole genome shotgun (WGS) entry which is preliminary data.</text>
</comment>
<dbReference type="EC" id="2.3.1.234" evidence="8"/>
<keyword evidence="3 8" id="KW-0819">tRNA processing</keyword>
<dbReference type="Proteomes" id="UP000076023">
    <property type="component" value="Unassembled WGS sequence"/>
</dbReference>